<name>A0A837DCT1_9PSEU</name>
<keyword evidence="1" id="KW-1133">Transmembrane helix</keyword>
<feature type="transmembrane region" description="Helical" evidence="1">
    <location>
        <begin position="181"/>
        <end position="199"/>
    </location>
</feature>
<dbReference type="SUPFAM" id="SSF48317">
    <property type="entry name" value="Acid phosphatase/Vanadium-dependent haloperoxidase"/>
    <property type="match status" value="1"/>
</dbReference>
<feature type="transmembrane region" description="Helical" evidence="1">
    <location>
        <begin position="57"/>
        <end position="82"/>
    </location>
</feature>
<organism evidence="3 4">
    <name type="scientific">Saccharomonospora viridis</name>
    <dbReference type="NCBI Taxonomy" id="1852"/>
    <lineage>
        <taxon>Bacteria</taxon>
        <taxon>Bacillati</taxon>
        <taxon>Actinomycetota</taxon>
        <taxon>Actinomycetes</taxon>
        <taxon>Pseudonocardiales</taxon>
        <taxon>Pseudonocardiaceae</taxon>
        <taxon>Saccharomonospora</taxon>
    </lineage>
</organism>
<feature type="transmembrane region" description="Helical" evidence="1">
    <location>
        <begin position="157"/>
        <end position="175"/>
    </location>
</feature>
<evidence type="ECO:0000259" key="2">
    <source>
        <dbReference type="SMART" id="SM00014"/>
    </source>
</evidence>
<proteinExistence type="predicted"/>
<keyword evidence="1" id="KW-0812">Transmembrane</keyword>
<comment type="caution">
    <text evidence="3">The sequence shown here is derived from an EMBL/GenBank/DDBJ whole genome shotgun (WGS) entry which is preliminary data.</text>
</comment>
<protein>
    <submittedName>
        <fullName evidence="3">Phosphatidic acid phosphatase</fullName>
    </submittedName>
</protein>
<evidence type="ECO:0000313" key="3">
    <source>
        <dbReference type="EMBL" id="KHF45397.1"/>
    </source>
</evidence>
<evidence type="ECO:0000256" key="1">
    <source>
        <dbReference type="SAM" id="Phobius"/>
    </source>
</evidence>
<evidence type="ECO:0000313" key="4">
    <source>
        <dbReference type="Proteomes" id="UP000030848"/>
    </source>
</evidence>
<accession>A0A837DCT1</accession>
<feature type="transmembrane region" description="Helical" evidence="1">
    <location>
        <begin position="12"/>
        <end position="31"/>
    </location>
</feature>
<dbReference type="Gene3D" id="1.20.144.10">
    <property type="entry name" value="Phosphatidic acid phosphatase type 2/haloperoxidase"/>
    <property type="match status" value="1"/>
</dbReference>
<gene>
    <name evidence="3" type="ORF">MINT15_06140</name>
</gene>
<dbReference type="InterPro" id="IPR000326">
    <property type="entry name" value="PAP2/HPO"/>
</dbReference>
<dbReference type="EMBL" id="JRZE01000002">
    <property type="protein sequence ID" value="KHF45397.1"/>
    <property type="molecule type" value="Genomic_DNA"/>
</dbReference>
<keyword evidence="1" id="KW-0472">Membrane</keyword>
<dbReference type="Proteomes" id="UP000030848">
    <property type="component" value="Unassembled WGS sequence"/>
</dbReference>
<dbReference type="Pfam" id="PF01569">
    <property type="entry name" value="PAP2"/>
    <property type="match status" value="1"/>
</dbReference>
<feature type="domain" description="Phosphatidic acid phosphatase type 2/haloperoxidase" evidence="2">
    <location>
        <begin position="96"/>
        <end position="200"/>
    </location>
</feature>
<feature type="transmembrane region" description="Helical" evidence="1">
    <location>
        <begin position="94"/>
        <end position="112"/>
    </location>
</feature>
<dbReference type="InterPro" id="IPR036938">
    <property type="entry name" value="PAP2/HPO_sf"/>
</dbReference>
<feature type="transmembrane region" description="Helical" evidence="1">
    <location>
        <begin position="132"/>
        <end position="152"/>
    </location>
</feature>
<dbReference type="AlphaFoldDB" id="A0A837DCT1"/>
<reference evidence="3 4" key="1">
    <citation type="submission" date="2014-10" db="EMBL/GenBank/DDBJ databases">
        <title>Genome sequence of Micropolyspora internatus JCM3315.</title>
        <authorList>
            <person name="Shin S.-K."/>
            <person name="Yi H."/>
        </authorList>
    </citation>
    <scope>NUCLEOTIDE SEQUENCE [LARGE SCALE GENOMIC DNA]</scope>
    <source>
        <strain evidence="3 4">JCM 3315</strain>
    </source>
</reference>
<dbReference type="SMART" id="SM00014">
    <property type="entry name" value="acidPPc"/>
    <property type="match status" value="1"/>
</dbReference>
<sequence length="217" mass="23193">MTSSRDRVRTRVEYLIGAVSFTAFVVLGIMVRTGPASVDQALHKAAGTWWRDDFGEAAAVLSAVLGPPLPSLLGGGLIVATVVFRRRSDPRAWVTFRVLVLLGACRITSALAKPVFNRERPLEHGDLSYPSGHVASVTSTGFAAVVLCLWLAPRLVVVVRVVTVLLTVLICAARVTLEVHWLTDTVGSILAVVGVGFLLTPALRLSPPRPQHVVSSS</sequence>